<accession>A0A7C9MJD1</accession>
<reference evidence="1 2" key="1">
    <citation type="submission" date="2020-01" db="EMBL/GenBank/DDBJ databases">
        <title>Genome sequence of Desulfovibrio aerotolerans DSM 16695(T).</title>
        <authorList>
            <person name="Karnachuk O."/>
            <person name="Avakyan M."/>
            <person name="Mardanov A."/>
            <person name="Kadnikov V."/>
            <person name="Ravin N."/>
        </authorList>
    </citation>
    <scope>NUCLEOTIDE SEQUENCE [LARGE SCALE GENOMIC DNA]</scope>
    <source>
        <strain evidence="1 2">DSM 16695</strain>
    </source>
</reference>
<evidence type="ECO:0000313" key="1">
    <source>
        <dbReference type="EMBL" id="MYL82053.1"/>
    </source>
</evidence>
<evidence type="ECO:0000313" key="2">
    <source>
        <dbReference type="Proteomes" id="UP000482487"/>
    </source>
</evidence>
<dbReference type="RefSeq" id="WP_160958461.1">
    <property type="nucleotide sequence ID" value="NZ_WVUD01000002.1"/>
</dbReference>
<evidence type="ECO:0008006" key="3">
    <source>
        <dbReference type="Google" id="ProtNLM"/>
    </source>
</evidence>
<name>A0A7C9MJD1_9BACT</name>
<organism evidence="1 2">
    <name type="scientific">Solidesulfovibrio aerotolerans</name>
    <dbReference type="NCBI Taxonomy" id="295255"/>
    <lineage>
        <taxon>Bacteria</taxon>
        <taxon>Pseudomonadati</taxon>
        <taxon>Thermodesulfobacteriota</taxon>
        <taxon>Desulfovibrionia</taxon>
        <taxon>Desulfovibrionales</taxon>
        <taxon>Desulfovibrionaceae</taxon>
        <taxon>Solidesulfovibrio</taxon>
    </lineage>
</organism>
<dbReference type="AlphaFoldDB" id="A0A7C9MJD1"/>
<dbReference type="OrthoDB" id="9805982at2"/>
<proteinExistence type="predicted"/>
<dbReference type="EMBL" id="WVUD01000002">
    <property type="protein sequence ID" value="MYL82053.1"/>
    <property type="molecule type" value="Genomic_DNA"/>
</dbReference>
<gene>
    <name evidence="1" type="ORF">GTA51_02725</name>
</gene>
<comment type="caution">
    <text evidence="1">The sequence shown here is derived from an EMBL/GenBank/DDBJ whole genome shotgun (WGS) entry which is preliminary data.</text>
</comment>
<keyword evidence="2" id="KW-1185">Reference proteome</keyword>
<dbReference type="Proteomes" id="UP000482487">
    <property type="component" value="Unassembled WGS sequence"/>
</dbReference>
<sequence length="351" mass="37682">MRFEVPYVPDAAYAALLAARAEALEGVYFRLGPESPDARLPGLADPSPMELAVGLAALPDMPRLGLLNAAFNAPDMLGGDRLRDLVLVLEGYVAAGAVTGLVYADQYLLRALSDAAPELAGQLCAVPSINFRLGSFERAAAIIDAACSTHFRPPSSVILDRDLNRDPAALAALAAGLRREWPQMRLGVMANEGCLYACPYKSAHDAHIALSRLTACRVGAELNRDLGCLRDFAQEPGRLLASPFIRPEDIGQLEGVVDFVKLCGRSRLAADLRAIVAAYLDGSFDGNLLWLLDTPEILSDRFVLENKALPGDFYARTSGCLRRCQTCSVCAGLAAQLLTRRDPSLPRFVAA</sequence>
<protein>
    <recommendedName>
        <fullName evidence="3">Collagenase-like protease, PrtC family</fullName>
    </recommendedName>
</protein>